<organism evidence="1 2">
    <name type="scientific">Cupriavidus basilensis OR16</name>
    <dbReference type="NCBI Taxonomy" id="1127483"/>
    <lineage>
        <taxon>Bacteria</taxon>
        <taxon>Pseudomonadati</taxon>
        <taxon>Pseudomonadota</taxon>
        <taxon>Betaproteobacteria</taxon>
        <taxon>Burkholderiales</taxon>
        <taxon>Burkholderiaceae</taxon>
        <taxon>Cupriavidus</taxon>
    </lineage>
</organism>
<accession>H1S695</accession>
<evidence type="ECO:0000313" key="2">
    <source>
        <dbReference type="Proteomes" id="UP000005808"/>
    </source>
</evidence>
<dbReference type="Proteomes" id="UP000005808">
    <property type="component" value="Unassembled WGS sequence"/>
</dbReference>
<reference evidence="1 2" key="1">
    <citation type="journal article" date="2012" name="J. Bacteriol.">
        <title>De Novo Genome Project of Cupriavidus basilensis OR16.</title>
        <authorList>
            <person name="Cserhati M."/>
            <person name="Kriszt B."/>
            <person name="Szoboszlay S."/>
            <person name="Toth A."/>
            <person name="Szabo I."/>
            <person name="Tancsics A."/>
            <person name="Nagy I."/>
            <person name="Horvath B."/>
            <person name="Nagy I."/>
            <person name="Kukolya J."/>
        </authorList>
    </citation>
    <scope>NUCLEOTIDE SEQUENCE [LARGE SCALE GENOMIC DNA]</scope>
    <source>
        <strain evidence="1 2">OR16</strain>
    </source>
</reference>
<proteinExistence type="predicted"/>
<evidence type="ECO:0000313" key="1">
    <source>
        <dbReference type="EMBL" id="EHP41919.1"/>
    </source>
</evidence>
<comment type="caution">
    <text evidence="1">The sequence shown here is derived from an EMBL/GenBank/DDBJ whole genome shotgun (WGS) entry which is preliminary data.</text>
</comment>
<sequence length="70" mass="7895">MLLLQAEQRAAQELHRNIERHVLRWLQVAEEPRAFWQLPAPRSINTQPLPARAAMAGANAEKTEASVRVG</sequence>
<name>H1S695_9BURK</name>
<dbReference type="PATRIC" id="fig|1127483.3.peg.3418"/>
<dbReference type="EMBL" id="AHJE01000042">
    <property type="protein sequence ID" value="EHP41919.1"/>
    <property type="molecule type" value="Genomic_DNA"/>
</dbReference>
<gene>
    <name evidence="1" type="ORF">OR16_17027</name>
</gene>
<dbReference type="AlphaFoldDB" id="H1S695"/>
<protein>
    <submittedName>
        <fullName evidence="1">Uncharacterized protein</fullName>
    </submittedName>
</protein>